<dbReference type="InterPro" id="IPR000620">
    <property type="entry name" value="EamA_dom"/>
</dbReference>
<evidence type="ECO:0000256" key="2">
    <source>
        <dbReference type="ARBA" id="ARBA00007362"/>
    </source>
</evidence>
<feature type="transmembrane region" description="Helical" evidence="8">
    <location>
        <begin position="273"/>
        <end position="292"/>
    </location>
</feature>
<feature type="domain" description="EamA" evidence="9">
    <location>
        <begin position="10"/>
        <end position="148"/>
    </location>
</feature>
<evidence type="ECO:0000313" key="11">
    <source>
        <dbReference type="Proteomes" id="UP000189464"/>
    </source>
</evidence>
<feature type="transmembrane region" description="Helical" evidence="8">
    <location>
        <begin position="41"/>
        <end position="58"/>
    </location>
</feature>
<dbReference type="PANTHER" id="PTHR22911">
    <property type="entry name" value="ACYL-MALONYL CONDENSING ENZYME-RELATED"/>
    <property type="match status" value="1"/>
</dbReference>
<keyword evidence="4" id="KW-1003">Cell membrane</keyword>
<keyword evidence="3" id="KW-0813">Transport</keyword>
<dbReference type="SUPFAM" id="SSF103481">
    <property type="entry name" value="Multidrug resistance efflux transporter EmrE"/>
    <property type="match status" value="2"/>
</dbReference>
<reference evidence="10 11" key="1">
    <citation type="journal article" date="2016" name="Int. J. Syst. Evol. Microbiol.">
        <title>Desulfotomaculum ferrireducens sp. nov., a moderately thermophilic sulfate-reducing and dissimilatory Fe(III)-reducing bacterium isolated from compost.</title>
        <authorList>
            <person name="Yang G."/>
            <person name="Guo J."/>
            <person name="Zhuang L."/>
            <person name="Yuan Y."/>
            <person name="Zhou S."/>
        </authorList>
    </citation>
    <scope>NUCLEOTIDE SEQUENCE [LARGE SCALE GENOMIC DNA]</scope>
    <source>
        <strain evidence="10 11">GSS09</strain>
    </source>
</reference>
<dbReference type="InterPro" id="IPR004626">
    <property type="entry name" value="RarD"/>
</dbReference>
<sequence>MRLEKNNQQSGMLAATLAYIIWGLLPVYWKLIEEIPAFEILAHRILWAFVFTVALLLCTGQAKSYLSELKDIIHHRKRLFSMVLASVLISANWCTYIWAVNNNHIIETTIGYYINPLVSVMLGIIVLKEKLSLWQGVAICLAFIGVLNMTVHFGSVPWIALTLAISFGLYGLVKKTVKLGAISGIATETLLVCPIALIYLVMLENQGIGSYTFSLSPASLLLMGAGVVTAVPLVLFARGAQRLPLTIIGLLQYIAPTIALLLGVFIYNESFTHTHLVSFCFIWTALLLFSLAKNKYLLQLEALLVKKLFSKTKETHLGS</sequence>
<feature type="transmembrane region" description="Helical" evidence="8">
    <location>
        <begin position="185"/>
        <end position="203"/>
    </location>
</feature>
<evidence type="ECO:0000313" key="10">
    <source>
        <dbReference type="EMBL" id="AQS58251.1"/>
    </source>
</evidence>
<evidence type="ECO:0000256" key="5">
    <source>
        <dbReference type="ARBA" id="ARBA00022692"/>
    </source>
</evidence>
<evidence type="ECO:0000256" key="4">
    <source>
        <dbReference type="ARBA" id="ARBA00022475"/>
    </source>
</evidence>
<evidence type="ECO:0000256" key="7">
    <source>
        <dbReference type="ARBA" id="ARBA00023136"/>
    </source>
</evidence>
<dbReference type="InterPro" id="IPR037185">
    <property type="entry name" value="EmrE-like"/>
</dbReference>
<feature type="transmembrane region" description="Helical" evidence="8">
    <location>
        <begin position="243"/>
        <end position="267"/>
    </location>
</feature>
<keyword evidence="5 8" id="KW-0812">Transmembrane</keyword>
<feature type="transmembrane region" description="Helical" evidence="8">
    <location>
        <begin position="12"/>
        <end position="29"/>
    </location>
</feature>
<feature type="transmembrane region" description="Helical" evidence="8">
    <location>
        <begin position="110"/>
        <end position="127"/>
    </location>
</feature>
<protein>
    <submittedName>
        <fullName evidence="10">EamA family transporter</fullName>
    </submittedName>
</protein>
<dbReference type="NCBIfam" id="TIGR00688">
    <property type="entry name" value="rarD"/>
    <property type="match status" value="1"/>
</dbReference>
<evidence type="ECO:0000259" key="9">
    <source>
        <dbReference type="Pfam" id="PF00892"/>
    </source>
</evidence>
<dbReference type="GO" id="GO:0005886">
    <property type="term" value="C:plasma membrane"/>
    <property type="evidence" value="ECO:0007669"/>
    <property type="project" value="UniProtKB-SubCell"/>
</dbReference>
<dbReference type="OrthoDB" id="369870at2"/>
<dbReference type="Pfam" id="PF00892">
    <property type="entry name" value="EamA"/>
    <property type="match status" value="2"/>
</dbReference>
<proteinExistence type="inferred from homology"/>
<keyword evidence="11" id="KW-1185">Reference proteome</keyword>
<feature type="transmembrane region" description="Helical" evidence="8">
    <location>
        <begin position="156"/>
        <end position="173"/>
    </location>
</feature>
<feature type="domain" description="EamA" evidence="9">
    <location>
        <begin position="159"/>
        <end position="290"/>
    </location>
</feature>
<dbReference type="Proteomes" id="UP000189464">
    <property type="component" value="Chromosome"/>
</dbReference>
<keyword evidence="6 8" id="KW-1133">Transmembrane helix</keyword>
<evidence type="ECO:0000256" key="3">
    <source>
        <dbReference type="ARBA" id="ARBA00022448"/>
    </source>
</evidence>
<dbReference type="STRING" id="1833852.B0537_03605"/>
<comment type="subcellular location">
    <subcellularLocation>
        <location evidence="1">Cell membrane</location>
        <topology evidence="1">Multi-pass membrane protein</topology>
    </subcellularLocation>
</comment>
<dbReference type="RefSeq" id="WP_077713215.1">
    <property type="nucleotide sequence ID" value="NZ_CP019698.1"/>
</dbReference>
<evidence type="ECO:0000256" key="1">
    <source>
        <dbReference type="ARBA" id="ARBA00004651"/>
    </source>
</evidence>
<feature type="transmembrane region" description="Helical" evidence="8">
    <location>
        <begin position="79"/>
        <end position="98"/>
    </location>
</feature>
<keyword evidence="7 8" id="KW-0472">Membrane</keyword>
<organism evidence="10 11">
    <name type="scientific">Desulforamulus ferrireducens</name>
    <dbReference type="NCBI Taxonomy" id="1833852"/>
    <lineage>
        <taxon>Bacteria</taxon>
        <taxon>Bacillati</taxon>
        <taxon>Bacillota</taxon>
        <taxon>Clostridia</taxon>
        <taxon>Eubacteriales</taxon>
        <taxon>Peptococcaceae</taxon>
        <taxon>Desulforamulus</taxon>
    </lineage>
</organism>
<name>A0A1S6ITZ9_9FIRM</name>
<evidence type="ECO:0000256" key="6">
    <source>
        <dbReference type="ARBA" id="ARBA00022989"/>
    </source>
</evidence>
<feature type="transmembrane region" description="Helical" evidence="8">
    <location>
        <begin position="215"/>
        <end position="236"/>
    </location>
</feature>
<comment type="similarity">
    <text evidence="2">Belongs to the EamA transporter family.</text>
</comment>
<feature type="transmembrane region" description="Helical" evidence="8">
    <location>
        <begin position="132"/>
        <end position="150"/>
    </location>
</feature>
<dbReference type="AlphaFoldDB" id="A0A1S6ITZ9"/>
<gene>
    <name evidence="10" type="ORF">B0537_03605</name>
</gene>
<accession>A0A1S6ITZ9</accession>
<evidence type="ECO:0000256" key="8">
    <source>
        <dbReference type="SAM" id="Phobius"/>
    </source>
</evidence>
<dbReference type="EMBL" id="CP019698">
    <property type="protein sequence ID" value="AQS58251.1"/>
    <property type="molecule type" value="Genomic_DNA"/>
</dbReference>
<dbReference type="PANTHER" id="PTHR22911:SF137">
    <property type="entry name" value="SOLUTE CARRIER FAMILY 35 MEMBER G2-RELATED"/>
    <property type="match status" value="1"/>
</dbReference>
<dbReference type="KEGG" id="dfg:B0537_03605"/>